<dbReference type="PANTHER" id="PTHR37315">
    <property type="entry name" value="UPF0311 PROTEIN BLR7842"/>
    <property type="match status" value="1"/>
</dbReference>
<organism evidence="1 2">
    <name type="scientific">Pyricularia grisea</name>
    <name type="common">Crabgrass-specific blast fungus</name>
    <name type="synonym">Magnaporthe grisea</name>
    <dbReference type="NCBI Taxonomy" id="148305"/>
    <lineage>
        <taxon>Eukaryota</taxon>
        <taxon>Fungi</taxon>
        <taxon>Dikarya</taxon>
        <taxon>Ascomycota</taxon>
        <taxon>Pezizomycotina</taxon>
        <taxon>Sordariomycetes</taxon>
        <taxon>Sordariomycetidae</taxon>
        <taxon>Magnaporthales</taxon>
        <taxon>Pyriculariaceae</taxon>
        <taxon>Pyricularia</taxon>
    </lineage>
</organism>
<accession>A0A6P8BJH5</accession>
<gene>
    <name evidence="2" type="ORF">PgNI_00521</name>
</gene>
<proteinExistence type="predicted"/>
<protein>
    <submittedName>
        <fullName evidence="2">Uncharacterized protein</fullName>
    </submittedName>
</protein>
<evidence type="ECO:0000313" key="2">
    <source>
        <dbReference type="RefSeq" id="XP_030987149.1"/>
    </source>
</evidence>
<dbReference type="InterPro" id="IPR020915">
    <property type="entry name" value="UPF0311"/>
</dbReference>
<reference evidence="2" key="2">
    <citation type="submission" date="2019-10" db="EMBL/GenBank/DDBJ databases">
        <authorList>
            <consortium name="NCBI Genome Project"/>
        </authorList>
    </citation>
    <scope>NUCLEOTIDE SEQUENCE</scope>
    <source>
        <strain evidence="2">NI907</strain>
    </source>
</reference>
<dbReference type="OrthoDB" id="2544694at2759"/>
<sequence length="212" mass="22400">MIDLIRNVMKVVSAMSLTSTTIAAMPGIYGTDTSGPDLQLAHLYTVKIKPGPPIEVGAGPRGNRVVYPIGGGEFEGPLIKGKVLPIGGDYALFDSNRFMTLDVRQTFQTDDGALIQVFETGRTQPGAGLGANITTAYVQLAFETGAADYAWINQAVAVGVLHRLHTGSISIDVWVLAPLRSQVPDGSDMLAVRAYRRAVGESRRLNGAGSGA</sequence>
<reference evidence="2" key="3">
    <citation type="submission" date="2025-08" db="UniProtKB">
        <authorList>
            <consortium name="RefSeq"/>
        </authorList>
    </citation>
    <scope>IDENTIFICATION</scope>
    <source>
        <strain evidence="2">NI907</strain>
    </source>
</reference>
<name>A0A6P8BJH5_PYRGI</name>
<dbReference type="RefSeq" id="XP_030987149.1">
    <property type="nucleotide sequence ID" value="XM_031120600.1"/>
</dbReference>
<evidence type="ECO:0000313" key="1">
    <source>
        <dbReference type="Proteomes" id="UP000515153"/>
    </source>
</evidence>
<dbReference type="PANTHER" id="PTHR37315:SF1">
    <property type="entry name" value="UPF0311 PROTEIN BLR7842"/>
    <property type="match status" value="1"/>
</dbReference>
<dbReference type="Gene3D" id="2.40.160.20">
    <property type="match status" value="1"/>
</dbReference>
<dbReference type="GeneID" id="41955514"/>
<dbReference type="AlphaFoldDB" id="A0A6P8BJH5"/>
<dbReference type="Pfam" id="PF11578">
    <property type="entry name" value="DUF3237"/>
    <property type="match status" value="1"/>
</dbReference>
<dbReference type="KEGG" id="pgri:PgNI_00521"/>
<reference evidence="2" key="1">
    <citation type="journal article" date="2019" name="Mol. Biol. Evol.">
        <title>Blast fungal genomes show frequent chromosomal changes, gene gains and losses, and effector gene turnover.</title>
        <authorList>
            <person name="Gomez Luciano L.B."/>
            <person name="Jason Tsai I."/>
            <person name="Chuma I."/>
            <person name="Tosa Y."/>
            <person name="Chen Y.H."/>
            <person name="Li J.Y."/>
            <person name="Li M.Y."/>
            <person name="Jade Lu M.Y."/>
            <person name="Nakayashiki H."/>
            <person name="Li W.H."/>
        </authorList>
    </citation>
    <scope>NUCLEOTIDE SEQUENCE</scope>
    <source>
        <strain evidence="2">NI907</strain>
    </source>
</reference>
<dbReference type="Proteomes" id="UP000515153">
    <property type="component" value="Unplaced"/>
</dbReference>
<keyword evidence="1" id="KW-1185">Reference proteome</keyword>